<proteinExistence type="predicted"/>
<evidence type="ECO:0008006" key="3">
    <source>
        <dbReference type="Google" id="ProtNLM"/>
    </source>
</evidence>
<reference evidence="1 2" key="1">
    <citation type="submission" date="2021-03" db="EMBL/GenBank/DDBJ databases">
        <title>Genomic Encyclopedia of Type Strains, Phase IV (KMG-IV): sequencing the most valuable type-strain genomes for metagenomic binning, comparative biology and taxonomic classification.</title>
        <authorList>
            <person name="Goeker M."/>
        </authorList>
    </citation>
    <scope>NUCLEOTIDE SEQUENCE [LARGE SCALE GENOMIC DNA]</scope>
    <source>
        <strain evidence="1 2">DSM 23491</strain>
    </source>
</reference>
<dbReference type="EMBL" id="JAGGKP010000001">
    <property type="protein sequence ID" value="MBP1936581.1"/>
    <property type="molecule type" value="Genomic_DNA"/>
</dbReference>
<keyword evidence="2" id="KW-1185">Reference proteome</keyword>
<protein>
    <recommendedName>
        <fullName evidence="3">HEPN domain-containing protein</fullName>
    </recommendedName>
</protein>
<evidence type="ECO:0000313" key="2">
    <source>
        <dbReference type="Proteomes" id="UP001519273"/>
    </source>
</evidence>
<organism evidence="1 2">
    <name type="scientific">Paenibacillus sediminis</name>
    <dbReference type="NCBI Taxonomy" id="664909"/>
    <lineage>
        <taxon>Bacteria</taxon>
        <taxon>Bacillati</taxon>
        <taxon>Bacillota</taxon>
        <taxon>Bacilli</taxon>
        <taxon>Bacillales</taxon>
        <taxon>Paenibacillaceae</taxon>
        <taxon>Paenibacillus</taxon>
    </lineage>
</organism>
<dbReference type="RefSeq" id="WP_209847082.1">
    <property type="nucleotide sequence ID" value="NZ_CBCRVE010000022.1"/>
</dbReference>
<sequence>MEDQEHIFDVIYVGKDTRRISEDKARFLKQDITEVINNPNAWIYKSKELKESADTLLDSILLENKRVRIIASLNPGKVMVSKSNYSTYYLLISFAIENILKGIYVLNNNFKLDNDYRIRPRLGHNLLSISNNLYINLSLEEEQILNKLTHYLIWEGRYPTPMNAMDFQYTFETLLDQDIERINEIYKKLCSVFEEGSNIT</sequence>
<comment type="caution">
    <text evidence="1">The sequence shown here is derived from an EMBL/GenBank/DDBJ whole genome shotgun (WGS) entry which is preliminary data.</text>
</comment>
<dbReference type="Proteomes" id="UP001519273">
    <property type="component" value="Unassembled WGS sequence"/>
</dbReference>
<name>A0ABS4H275_9BACL</name>
<accession>A0ABS4H275</accession>
<gene>
    <name evidence="1" type="ORF">J2Z20_001442</name>
</gene>
<evidence type="ECO:0000313" key="1">
    <source>
        <dbReference type="EMBL" id="MBP1936581.1"/>
    </source>
</evidence>